<dbReference type="WBParaSite" id="BTMF_0000539901-mRNA-1">
    <property type="protein sequence ID" value="BTMF_0000539901-mRNA-1"/>
    <property type="gene ID" value="BTMF_0000539901"/>
</dbReference>
<reference evidence="1" key="1">
    <citation type="submission" date="2017-02" db="UniProtKB">
        <authorList>
            <consortium name="WormBaseParasite"/>
        </authorList>
    </citation>
    <scope>IDENTIFICATION</scope>
</reference>
<dbReference type="AlphaFoldDB" id="A0A0R3QGA0"/>
<accession>A0A0R3QGA0</accession>
<proteinExistence type="predicted"/>
<sequence length="40" mass="4493">LGLILLFIFFYKDSIPGVLKFPDSLVVKLINCWVLVVVGI</sequence>
<name>A0A0R3QGA0_9BILA</name>
<protein>
    <submittedName>
        <fullName evidence="1">Cytochrome b</fullName>
    </submittedName>
</protein>
<evidence type="ECO:0000313" key="1">
    <source>
        <dbReference type="WBParaSite" id="BTMF_0000539901-mRNA-1"/>
    </source>
</evidence>
<organism evidence="1">
    <name type="scientific">Brugia timori</name>
    <dbReference type="NCBI Taxonomy" id="42155"/>
    <lineage>
        <taxon>Eukaryota</taxon>
        <taxon>Metazoa</taxon>
        <taxon>Ecdysozoa</taxon>
        <taxon>Nematoda</taxon>
        <taxon>Chromadorea</taxon>
        <taxon>Rhabditida</taxon>
        <taxon>Spirurina</taxon>
        <taxon>Spiruromorpha</taxon>
        <taxon>Filarioidea</taxon>
        <taxon>Onchocercidae</taxon>
        <taxon>Brugia</taxon>
    </lineage>
</organism>